<proteinExistence type="predicted"/>
<dbReference type="PANTHER" id="PTHR31170:SF25">
    <property type="entry name" value="BNAA09G04570D PROTEIN"/>
    <property type="match status" value="1"/>
</dbReference>
<accession>A0A251SUL4</accession>
<reference evidence="4" key="2">
    <citation type="submission" date="2017-02" db="EMBL/GenBank/DDBJ databases">
        <title>Sunflower complete genome.</title>
        <authorList>
            <person name="Langlade N."/>
            <person name="Munos S."/>
        </authorList>
    </citation>
    <scope>NUCLEOTIDE SEQUENCE [LARGE SCALE GENOMIC DNA]</scope>
    <source>
        <tissue evidence="4">Leaves</tissue>
    </source>
</reference>
<organism evidence="4 5">
    <name type="scientific">Helianthus annuus</name>
    <name type="common">Common sunflower</name>
    <dbReference type="NCBI Taxonomy" id="4232"/>
    <lineage>
        <taxon>Eukaryota</taxon>
        <taxon>Viridiplantae</taxon>
        <taxon>Streptophyta</taxon>
        <taxon>Embryophyta</taxon>
        <taxon>Tracheophyta</taxon>
        <taxon>Spermatophyta</taxon>
        <taxon>Magnoliopsida</taxon>
        <taxon>eudicotyledons</taxon>
        <taxon>Gunneridae</taxon>
        <taxon>Pentapetalae</taxon>
        <taxon>asterids</taxon>
        <taxon>campanulids</taxon>
        <taxon>Asterales</taxon>
        <taxon>Asteraceae</taxon>
        <taxon>Asteroideae</taxon>
        <taxon>Heliantheae alliance</taxon>
        <taxon>Heliantheae</taxon>
        <taxon>Helianthus</taxon>
    </lineage>
</organism>
<sequence>MFNVNILYLFKAIQGIEKNAYIRRKMTYEEGSSSNAVHNQGSFSPQNNKETLEEEVESVEQSYQIIFDSIVTSNESYIFSPIYVVPSRLREVSANSFTPRVVSIGPLHKGQTNLKSMENMKKSYFVKLLREVGSPEQTLQNCMQMVMGSMEGIRRFYFGMDLNVYTNDELALMMVIDGCFILRYINNLSISGNLYSDNKLRSRNIALDLVLLENQIPFFVLQYIHDLIVQKMQPQSNLTTMLKVILDHINPFEDPLKLENVGTDATHKHILGLLHTCYKPIFRELPIISTVPIAHSAVELDRVGVKIKPNKSLTWPMEMKFKKKSKFWHKPTLKMPVVRVDNFFEVVLRNLIAYEQYSPVENYVTSYAMAMHMLVPTPADIAKLGKSGVIISYLGSNEKASNLISSICENVNLPDFYYMEPWKNIAQHCNSYWPRNLGVFKGTYIDTPWKVIALLAAIVVFLITVIQFFR</sequence>
<dbReference type="Proteomes" id="UP000215914">
    <property type="component" value="Chromosome 13"/>
</dbReference>
<dbReference type="InParanoid" id="A0A251SUL4"/>
<gene>
    <name evidence="4" type="ORF">HannXRQ_Chr13g0410751</name>
    <name evidence="3" type="ORF">HanXRQr2_Chr13g0596491</name>
</gene>
<reference evidence="3" key="3">
    <citation type="submission" date="2020-06" db="EMBL/GenBank/DDBJ databases">
        <title>Helianthus annuus Genome sequencing and assembly Release 2.</title>
        <authorList>
            <person name="Gouzy J."/>
            <person name="Langlade N."/>
            <person name="Munos S."/>
        </authorList>
    </citation>
    <scope>NUCLEOTIDE SEQUENCE</scope>
    <source>
        <tissue evidence="3">Leaves</tissue>
    </source>
</reference>
<feature type="region of interest" description="Disordered" evidence="1">
    <location>
        <begin position="32"/>
        <end position="54"/>
    </location>
</feature>
<dbReference type="Gramene" id="mRNA:HanXRQr2_Chr13g0596491">
    <property type="protein sequence ID" value="mRNA:HanXRQr2_Chr13g0596491"/>
    <property type="gene ID" value="HanXRQr2_Chr13g0596491"/>
</dbReference>
<reference evidence="3 5" key="1">
    <citation type="journal article" date="2017" name="Nature">
        <title>The sunflower genome provides insights into oil metabolism, flowering and Asterid evolution.</title>
        <authorList>
            <person name="Badouin H."/>
            <person name="Gouzy J."/>
            <person name="Grassa C.J."/>
            <person name="Murat F."/>
            <person name="Staton S.E."/>
            <person name="Cottret L."/>
            <person name="Lelandais-Briere C."/>
            <person name="Owens G.L."/>
            <person name="Carrere S."/>
            <person name="Mayjonade B."/>
            <person name="Legrand L."/>
            <person name="Gill N."/>
            <person name="Kane N.C."/>
            <person name="Bowers J.E."/>
            <person name="Hubner S."/>
            <person name="Bellec A."/>
            <person name="Berard A."/>
            <person name="Berges H."/>
            <person name="Blanchet N."/>
            <person name="Boniface M.C."/>
            <person name="Brunel D."/>
            <person name="Catrice O."/>
            <person name="Chaidir N."/>
            <person name="Claudel C."/>
            <person name="Donnadieu C."/>
            <person name="Faraut T."/>
            <person name="Fievet G."/>
            <person name="Helmstetter N."/>
            <person name="King M."/>
            <person name="Knapp S.J."/>
            <person name="Lai Z."/>
            <person name="Le Paslier M.C."/>
            <person name="Lippi Y."/>
            <person name="Lorenzon L."/>
            <person name="Mandel J.R."/>
            <person name="Marage G."/>
            <person name="Marchand G."/>
            <person name="Marquand E."/>
            <person name="Bret-Mestries E."/>
            <person name="Morien E."/>
            <person name="Nambeesan S."/>
            <person name="Nguyen T."/>
            <person name="Pegot-Espagnet P."/>
            <person name="Pouilly N."/>
            <person name="Raftis F."/>
            <person name="Sallet E."/>
            <person name="Schiex T."/>
            <person name="Thomas J."/>
            <person name="Vandecasteele C."/>
            <person name="Vares D."/>
            <person name="Vear F."/>
            <person name="Vautrin S."/>
            <person name="Crespi M."/>
            <person name="Mangin B."/>
            <person name="Burke J.M."/>
            <person name="Salse J."/>
            <person name="Munos S."/>
            <person name="Vincourt P."/>
            <person name="Rieseberg L.H."/>
            <person name="Langlade N.B."/>
        </authorList>
    </citation>
    <scope>NUCLEOTIDE SEQUENCE [LARGE SCALE GENOMIC DNA]</scope>
    <source>
        <strain evidence="5">cv. SF193</strain>
        <tissue evidence="3">Leaves</tissue>
    </source>
</reference>
<protein>
    <submittedName>
        <fullName evidence="4">Uncharacterized protein</fullName>
    </submittedName>
</protein>
<dbReference type="PANTHER" id="PTHR31170">
    <property type="entry name" value="BNAC04G53230D PROTEIN"/>
    <property type="match status" value="1"/>
</dbReference>
<keyword evidence="2" id="KW-0812">Transmembrane</keyword>
<evidence type="ECO:0000256" key="1">
    <source>
        <dbReference type="SAM" id="MobiDB-lite"/>
    </source>
</evidence>
<dbReference type="Pfam" id="PF03140">
    <property type="entry name" value="DUF247"/>
    <property type="match status" value="1"/>
</dbReference>
<feature type="compositionally biased region" description="Polar residues" evidence="1">
    <location>
        <begin position="32"/>
        <end position="49"/>
    </location>
</feature>
<evidence type="ECO:0000313" key="4">
    <source>
        <dbReference type="EMBL" id="OTG02233.1"/>
    </source>
</evidence>
<keyword evidence="2" id="KW-0472">Membrane</keyword>
<feature type="transmembrane region" description="Helical" evidence="2">
    <location>
        <begin position="449"/>
        <end position="469"/>
    </location>
</feature>
<name>A0A251SUL4_HELAN</name>
<dbReference type="EMBL" id="CM007902">
    <property type="protein sequence ID" value="OTG02233.1"/>
    <property type="molecule type" value="Genomic_DNA"/>
</dbReference>
<evidence type="ECO:0000313" key="3">
    <source>
        <dbReference type="EMBL" id="KAF5774111.1"/>
    </source>
</evidence>
<dbReference type="InterPro" id="IPR004158">
    <property type="entry name" value="DUF247_pln"/>
</dbReference>
<evidence type="ECO:0000256" key="2">
    <source>
        <dbReference type="SAM" id="Phobius"/>
    </source>
</evidence>
<evidence type="ECO:0000313" key="5">
    <source>
        <dbReference type="Proteomes" id="UP000215914"/>
    </source>
</evidence>
<dbReference type="AlphaFoldDB" id="A0A251SUL4"/>
<keyword evidence="5" id="KW-1185">Reference proteome</keyword>
<dbReference type="OMA" id="MSKENGY"/>
<keyword evidence="2" id="KW-1133">Transmembrane helix</keyword>
<dbReference type="EMBL" id="MNCJ02000328">
    <property type="protein sequence ID" value="KAF5774111.1"/>
    <property type="molecule type" value="Genomic_DNA"/>
</dbReference>